<dbReference type="GO" id="GO:0005764">
    <property type="term" value="C:lysosome"/>
    <property type="evidence" value="ECO:0007669"/>
    <property type="project" value="TreeGrafter"/>
</dbReference>
<evidence type="ECO:0000256" key="2">
    <source>
        <dbReference type="ARBA" id="ARBA00007951"/>
    </source>
</evidence>
<evidence type="ECO:0000256" key="3">
    <source>
        <dbReference type="ARBA" id="ARBA00012662"/>
    </source>
</evidence>
<dbReference type="AlphaFoldDB" id="A0A4R7CUQ8"/>
<dbReference type="InterPro" id="IPR000933">
    <property type="entry name" value="Glyco_hydro_29"/>
</dbReference>
<dbReference type="Gene3D" id="3.20.20.80">
    <property type="entry name" value="Glycosidases"/>
    <property type="match status" value="1"/>
</dbReference>
<accession>A0A4R7CUQ8</accession>
<comment type="function">
    <text evidence="1">Alpha-L-fucosidase is responsible for hydrolyzing the alpha-1,6-linked fucose joined to the reducing-end N-acetylglucosamine of the carbohydrate moieties of glycoproteins.</text>
</comment>
<keyword evidence="11" id="KW-1185">Reference proteome</keyword>
<dbReference type="InterPro" id="IPR057739">
    <property type="entry name" value="Glyco_hydro_29_N"/>
</dbReference>
<keyword evidence="6" id="KW-0326">Glycosidase</keyword>
<evidence type="ECO:0000313" key="11">
    <source>
        <dbReference type="Proteomes" id="UP000294752"/>
    </source>
</evidence>
<dbReference type="Pfam" id="PF01120">
    <property type="entry name" value="Alpha_L_fucos"/>
    <property type="match status" value="1"/>
</dbReference>
<feature type="signal peptide" evidence="8">
    <location>
        <begin position="1"/>
        <end position="19"/>
    </location>
</feature>
<dbReference type="Proteomes" id="UP000294752">
    <property type="component" value="Unassembled WGS sequence"/>
</dbReference>
<comment type="caution">
    <text evidence="10">The sequence shown here is derived from an EMBL/GenBank/DDBJ whole genome shotgun (WGS) entry which is preliminary data.</text>
</comment>
<dbReference type="PANTHER" id="PTHR10030">
    <property type="entry name" value="ALPHA-L-FUCOSIDASE"/>
    <property type="match status" value="1"/>
</dbReference>
<reference evidence="10 11" key="1">
    <citation type="submission" date="2019-03" db="EMBL/GenBank/DDBJ databases">
        <title>Genomic Encyclopedia of Type Strains, Phase III (KMG-III): the genomes of soil and plant-associated and newly described type strains.</title>
        <authorList>
            <person name="Whitman W."/>
        </authorList>
    </citation>
    <scope>NUCLEOTIDE SEQUENCE [LARGE SCALE GENOMIC DNA]</scope>
    <source>
        <strain evidence="10 11">CGMCC 1.12801</strain>
    </source>
</reference>
<proteinExistence type="inferred from homology"/>
<comment type="similarity">
    <text evidence="2">Belongs to the glycosyl hydrolase 29 family.</text>
</comment>
<evidence type="ECO:0000313" key="10">
    <source>
        <dbReference type="EMBL" id="TDS07569.1"/>
    </source>
</evidence>
<keyword evidence="4 8" id="KW-0732">Signal</keyword>
<protein>
    <recommendedName>
        <fullName evidence="3">alpha-L-fucosidase</fullName>
        <ecNumber evidence="3">3.2.1.51</ecNumber>
    </recommendedName>
</protein>
<dbReference type="SMART" id="SM00812">
    <property type="entry name" value="Alpha_L_fucos"/>
    <property type="match status" value="1"/>
</dbReference>
<feature type="chain" id="PRO_5020810652" description="alpha-L-fucosidase" evidence="8">
    <location>
        <begin position="20"/>
        <end position="436"/>
    </location>
</feature>
<name>A0A4R7CUQ8_9SPHI</name>
<evidence type="ECO:0000256" key="8">
    <source>
        <dbReference type="SAM" id="SignalP"/>
    </source>
</evidence>
<evidence type="ECO:0000259" key="9">
    <source>
        <dbReference type="Pfam" id="PF01120"/>
    </source>
</evidence>
<feature type="site" description="May be important for catalysis" evidence="7">
    <location>
        <position position="279"/>
    </location>
</feature>
<dbReference type="InterPro" id="IPR016286">
    <property type="entry name" value="FUC_metazoa-typ"/>
</dbReference>
<evidence type="ECO:0000256" key="6">
    <source>
        <dbReference type="ARBA" id="ARBA00023295"/>
    </source>
</evidence>
<dbReference type="GO" id="GO:0004560">
    <property type="term" value="F:alpha-L-fucosidase activity"/>
    <property type="evidence" value="ECO:0007669"/>
    <property type="project" value="InterPro"/>
</dbReference>
<keyword evidence="5" id="KW-0378">Hydrolase</keyword>
<dbReference type="PIRSF" id="PIRSF001092">
    <property type="entry name" value="Alpha-L-fucosidase"/>
    <property type="match status" value="1"/>
</dbReference>
<dbReference type="PRINTS" id="PR00741">
    <property type="entry name" value="GLHYDRLASE29"/>
</dbReference>
<dbReference type="GO" id="GO:0016139">
    <property type="term" value="P:glycoside catabolic process"/>
    <property type="evidence" value="ECO:0007669"/>
    <property type="project" value="TreeGrafter"/>
</dbReference>
<dbReference type="GO" id="GO:0006004">
    <property type="term" value="P:fucose metabolic process"/>
    <property type="evidence" value="ECO:0007669"/>
    <property type="project" value="InterPro"/>
</dbReference>
<dbReference type="EC" id="3.2.1.51" evidence="3"/>
<dbReference type="EMBL" id="SNZV01000013">
    <property type="protein sequence ID" value="TDS07569.1"/>
    <property type="molecule type" value="Genomic_DNA"/>
</dbReference>
<sequence>MRKLLIFALLLGMLNSASAQTAYQPTPANVENRKWFEEARFGVFIHWGVYSVLGDGEWVMNNKNLGIDEYGLLPSFFNPIDFDAKAWAKLFKDAGAKYITFTTRHHDGFSMWNSQASDYNVVKATPFKRDIVKELVEACRAEGIRIMFYYSLLDWKRDDYLPFGGTGKGIAGRNADNGNWDSYIQFMKTQLTELLTNYGHIDGIWFDGHWDKPQANWHYDEIYSLIHKLQPHCLVGNNHHIAPIEGEDFQMFERDLPGHNTTGFGTAADAVGSLPKEVCGTIAGSWGFDIKDRQRKSFKDVLSYLVKAAGYGSNLLLNVGPMPNGEIQDYQQERLRQLGEWLKTYGETIYDTEGGFIPPTDDYALTKKGKTVYLHILNSEKDNFLIPNFTAKLSSLSTFDGKTKIKYHQLENDVLVVQLPEGLRHADDLVLKLSIK</sequence>
<dbReference type="InterPro" id="IPR017853">
    <property type="entry name" value="GH"/>
</dbReference>
<dbReference type="OrthoDB" id="107551at2"/>
<organism evidence="10 11">
    <name type="scientific">Sphingobacterium paludis</name>
    <dbReference type="NCBI Taxonomy" id="1476465"/>
    <lineage>
        <taxon>Bacteria</taxon>
        <taxon>Pseudomonadati</taxon>
        <taxon>Bacteroidota</taxon>
        <taxon>Sphingobacteriia</taxon>
        <taxon>Sphingobacteriales</taxon>
        <taxon>Sphingobacteriaceae</taxon>
        <taxon>Sphingobacterium</taxon>
    </lineage>
</organism>
<dbReference type="PANTHER" id="PTHR10030:SF37">
    <property type="entry name" value="ALPHA-L-FUCOSIDASE-RELATED"/>
    <property type="match status" value="1"/>
</dbReference>
<dbReference type="RefSeq" id="WP_133642050.1">
    <property type="nucleotide sequence ID" value="NZ_SNZV01000013.1"/>
</dbReference>
<evidence type="ECO:0000256" key="7">
    <source>
        <dbReference type="PIRSR" id="PIRSR001092-1"/>
    </source>
</evidence>
<dbReference type="SUPFAM" id="SSF51445">
    <property type="entry name" value="(Trans)glycosidases"/>
    <property type="match status" value="1"/>
</dbReference>
<feature type="domain" description="Glycoside hydrolase family 29 N-terminal" evidence="9">
    <location>
        <begin position="15"/>
        <end position="347"/>
    </location>
</feature>
<evidence type="ECO:0000256" key="1">
    <source>
        <dbReference type="ARBA" id="ARBA00004071"/>
    </source>
</evidence>
<evidence type="ECO:0000256" key="5">
    <source>
        <dbReference type="ARBA" id="ARBA00022801"/>
    </source>
</evidence>
<evidence type="ECO:0000256" key="4">
    <source>
        <dbReference type="ARBA" id="ARBA00022729"/>
    </source>
</evidence>
<gene>
    <name evidence="10" type="ORF">B0I21_11359</name>
</gene>